<proteinExistence type="predicted"/>
<organism evidence="1 2">
    <name type="scientific">Rhizobium johnstonii (strain DSM 114642 / LMG 32736 / 3841)</name>
    <name type="common">Rhizobium leguminosarum bv. viciae</name>
    <dbReference type="NCBI Taxonomy" id="216596"/>
    <lineage>
        <taxon>Bacteria</taxon>
        <taxon>Pseudomonadati</taxon>
        <taxon>Pseudomonadota</taxon>
        <taxon>Alphaproteobacteria</taxon>
        <taxon>Hyphomicrobiales</taxon>
        <taxon>Rhizobiaceae</taxon>
        <taxon>Rhizobium/Agrobacterium group</taxon>
        <taxon>Rhizobium</taxon>
        <taxon>Rhizobium johnstonii</taxon>
    </lineage>
</organism>
<sequence length="52" mass="5646">MPMLIAGLRNLQPVDGLPMFARKFISKNPKLTQVGATNLPMLLADLLPKASL</sequence>
<evidence type="ECO:0000313" key="2">
    <source>
        <dbReference type="Proteomes" id="UP000006575"/>
    </source>
</evidence>
<keyword evidence="2" id="KW-1185">Reference proteome</keyword>
<dbReference type="Proteomes" id="UP000006575">
    <property type="component" value="Plasmid pRL11"/>
</dbReference>
<name>Q1M6G1_RHIJ3</name>
<dbReference type="KEGG" id="rle:pRL110225"/>
<keyword evidence="1" id="KW-0614">Plasmid</keyword>
<dbReference type="HOGENOM" id="CLU_3084027_0_0_5"/>
<geneLocation type="plasmid" evidence="1 2">
    <name>pRL11</name>
</geneLocation>
<dbReference type="EMBL" id="AM236085">
    <property type="protein sequence ID" value="CAK03173.1"/>
    <property type="molecule type" value="Genomic_DNA"/>
</dbReference>
<dbReference type="AlphaFoldDB" id="Q1M6G1"/>
<gene>
    <name evidence="1" type="ordered locus">pRL110225</name>
</gene>
<evidence type="ECO:0000313" key="1">
    <source>
        <dbReference type="EMBL" id="CAK03173.1"/>
    </source>
</evidence>
<dbReference type="EnsemblBacteria" id="CAK03173">
    <property type="protein sequence ID" value="CAK03173"/>
    <property type="gene ID" value="pRL110225"/>
</dbReference>
<protein>
    <submittedName>
        <fullName evidence="1">Uncharacterized protein</fullName>
    </submittedName>
</protein>
<reference evidence="1 2" key="1">
    <citation type="journal article" date="2006" name="Genome Biol.">
        <title>The genome of Rhizobium leguminosarum has recognizable core and accessory components.</title>
        <authorList>
            <person name="Young J.W."/>
            <person name="Crossman L.C."/>
            <person name="Johnston A.W.B."/>
            <person name="Thomson N.R."/>
            <person name="Ghazoui Z.F."/>
            <person name="Hull K.H."/>
            <person name="Wexler M."/>
            <person name="Curson A.R.J."/>
            <person name="Todd J.D."/>
            <person name="Poole P.S."/>
            <person name="Mauchline T.H."/>
            <person name="East A.K."/>
            <person name="Quail M.A."/>
            <person name="Churcher C."/>
            <person name="Arrowsmith C."/>
            <person name="Cherevach A."/>
            <person name="Chillingworth T."/>
            <person name="Clarke K."/>
            <person name="Cronin A."/>
            <person name="Davis P."/>
            <person name="Fraser A."/>
            <person name="Hance Z."/>
            <person name="Hauser H."/>
            <person name="Jagels K."/>
            <person name="Moule S."/>
            <person name="Mungall K."/>
            <person name="Norbertczak H."/>
            <person name="Rabbinowitsch E."/>
            <person name="Sanders M."/>
            <person name="Simmonds M."/>
            <person name="Whitehead S."/>
            <person name="Parkhill J."/>
        </authorList>
    </citation>
    <scope>NUCLEOTIDE SEQUENCE [LARGE SCALE GENOMIC DNA]</scope>
    <source>
        <strain evidence="2">DSM 114642 / LMG 32736 / 3841</strain>
    </source>
</reference>
<accession>Q1M6G1</accession>